<dbReference type="FunFam" id="3.30.780.10:FF:000009">
    <property type="entry name" value="39S ribosomal protein L49, mitochondrial"/>
    <property type="match status" value="1"/>
</dbReference>
<dbReference type="OrthoDB" id="19439at2759"/>
<comment type="caution">
    <text evidence="8">The sequence shown here is derived from an EMBL/GenBank/DDBJ whole genome shotgun (WGS) entry which is preliminary data.</text>
</comment>
<evidence type="ECO:0000313" key="8">
    <source>
        <dbReference type="EMBL" id="CAI5452509.1"/>
    </source>
</evidence>
<evidence type="ECO:0000256" key="5">
    <source>
        <dbReference type="ARBA" id="ARBA00023274"/>
    </source>
</evidence>
<dbReference type="Proteomes" id="UP001152747">
    <property type="component" value="Unassembled WGS sequence"/>
</dbReference>
<dbReference type="Gene3D" id="3.30.780.10">
    <property type="entry name" value="SUI1-like domain"/>
    <property type="match status" value="1"/>
</dbReference>
<evidence type="ECO:0000256" key="6">
    <source>
        <dbReference type="ARBA" id="ARBA00035191"/>
    </source>
</evidence>
<dbReference type="PANTHER" id="PTHR13477:SF0">
    <property type="entry name" value="LARGE RIBOSOMAL SUBUNIT PROTEIN ML49"/>
    <property type="match status" value="1"/>
</dbReference>
<comment type="subcellular location">
    <subcellularLocation>
        <location evidence="1">Mitochondrion</location>
    </subcellularLocation>
</comment>
<dbReference type="GO" id="GO:0006412">
    <property type="term" value="P:translation"/>
    <property type="evidence" value="ECO:0007669"/>
    <property type="project" value="InterPro"/>
</dbReference>
<keyword evidence="4" id="KW-0496">Mitochondrion</keyword>
<organism evidence="8 9">
    <name type="scientific">Caenorhabditis angaria</name>
    <dbReference type="NCBI Taxonomy" id="860376"/>
    <lineage>
        <taxon>Eukaryota</taxon>
        <taxon>Metazoa</taxon>
        <taxon>Ecdysozoa</taxon>
        <taxon>Nematoda</taxon>
        <taxon>Chromadorea</taxon>
        <taxon>Rhabditida</taxon>
        <taxon>Rhabditina</taxon>
        <taxon>Rhabditomorpha</taxon>
        <taxon>Rhabditoidea</taxon>
        <taxon>Rhabditidae</taxon>
        <taxon>Peloderinae</taxon>
        <taxon>Caenorhabditis</taxon>
    </lineage>
</organism>
<dbReference type="InterPro" id="IPR007740">
    <property type="entry name" value="Ribosomal_mL49"/>
</dbReference>
<evidence type="ECO:0000256" key="1">
    <source>
        <dbReference type="ARBA" id="ARBA00004173"/>
    </source>
</evidence>
<dbReference type="EMBL" id="CANHGI010000005">
    <property type="protein sequence ID" value="CAI5452509.1"/>
    <property type="molecule type" value="Genomic_DNA"/>
</dbReference>
<keyword evidence="3" id="KW-0689">Ribosomal protein</keyword>
<reference evidence="8" key="1">
    <citation type="submission" date="2022-11" db="EMBL/GenBank/DDBJ databases">
        <authorList>
            <person name="Kikuchi T."/>
        </authorList>
    </citation>
    <scope>NUCLEOTIDE SEQUENCE</scope>
    <source>
        <strain evidence="8">PS1010</strain>
    </source>
</reference>
<dbReference type="GO" id="GO:0003735">
    <property type="term" value="F:structural constituent of ribosome"/>
    <property type="evidence" value="ECO:0007669"/>
    <property type="project" value="InterPro"/>
</dbReference>
<dbReference type="PANTHER" id="PTHR13477">
    <property type="entry name" value="MITOCHONDRIAL 39S RIBOSOMAL PROTEIN L49"/>
    <property type="match status" value="1"/>
</dbReference>
<proteinExistence type="inferred from homology"/>
<name>A0A9P1IWV5_9PELO</name>
<sequence length="183" mass="21696">MFSRRLIIRAAQFSTSQSKKTEKLWENPWKHALHQQEQPRTSAKVLEVPIDWSYVERLMPIEIIPDVPKHETYPTPSGWTPPTEAAKTHSYYVRRRRDHMLPLYLERKRDLLNEKTLDFDYVELVVLRNVDGNIFDCENELRQFVEAQLDHPIATHVDELKGRIKIKGAPRKIIEQFLYSKGF</sequence>
<evidence type="ECO:0000313" key="9">
    <source>
        <dbReference type="Proteomes" id="UP001152747"/>
    </source>
</evidence>
<evidence type="ECO:0000256" key="4">
    <source>
        <dbReference type="ARBA" id="ARBA00023128"/>
    </source>
</evidence>
<keyword evidence="5" id="KW-0687">Ribonucleoprotein</keyword>
<evidence type="ECO:0000256" key="3">
    <source>
        <dbReference type="ARBA" id="ARBA00022980"/>
    </source>
</evidence>
<evidence type="ECO:0000256" key="2">
    <source>
        <dbReference type="ARBA" id="ARBA00005677"/>
    </source>
</evidence>
<dbReference type="GO" id="GO:0005762">
    <property type="term" value="C:mitochondrial large ribosomal subunit"/>
    <property type="evidence" value="ECO:0007669"/>
    <property type="project" value="TreeGrafter"/>
</dbReference>
<accession>A0A9P1IWV5</accession>
<dbReference type="Pfam" id="PF05046">
    <property type="entry name" value="Img2"/>
    <property type="match status" value="1"/>
</dbReference>
<protein>
    <recommendedName>
        <fullName evidence="6">Large ribosomal subunit protein mL49</fullName>
    </recommendedName>
    <alternativeName>
        <fullName evidence="7">39S ribosomal protein L49, mitochondrial</fullName>
    </alternativeName>
</protein>
<comment type="similarity">
    <text evidence="2">Belongs to the mitochondrion-specific ribosomal protein mL49 family.</text>
</comment>
<evidence type="ECO:0000256" key="7">
    <source>
        <dbReference type="ARBA" id="ARBA00035545"/>
    </source>
</evidence>
<keyword evidence="9" id="KW-1185">Reference proteome</keyword>
<gene>
    <name evidence="8" type="ORF">CAMP_LOCUS15146</name>
</gene>
<dbReference type="AlphaFoldDB" id="A0A9P1IWV5"/>